<evidence type="ECO:0000256" key="8">
    <source>
        <dbReference type="SAM" id="MobiDB-lite"/>
    </source>
</evidence>
<sequence>MIILGTGYLGCFSDYDRLGPGRDRVLSDGPREYDYILTIDLCIKACKEDGYFYAGVEDEDQCFCGGQDENLVKHGNASDGECKGVCAGDRLESCGYSDFIGIYQVGLGVCEDPGTPQNGFRYNETGSLRYGSKIYFNCSDEFTLEGPDVIQCVQMFGRRDDVSIANSTHAVMWNQSLPKFQLHRLLRLPRAEGKLTKYNSVGKLAQTSRVGQTSDTTGSEQQSGN</sequence>
<reference evidence="11" key="1">
    <citation type="submission" date="2015-02" db="EMBL/GenBank/DDBJ databases">
        <title>Genome sequencing for Strongylocentrotus purpuratus.</title>
        <authorList>
            <person name="Murali S."/>
            <person name="Liu Y."/>
            <person name="Vee V."/>
            <person name="English A."/>
            <person name="Wang M."/>
            <person name="Skinner E."/>
            <person name="Han Y."/>
            <person name="Muzny D.M."/>
            <person name="Worley K.C."/>
            <person name="Gibbs R.A."/>
        </authorList>
    </citation>
    <scope>NUCLEOTIDE SEQUENCE</scope>
</reference>
<dbReference type="SUPFAM" id="SSF57535">
    <property type="entry name" value="Complement control module/SCR domain"/>
    <property type="match status" value="1"/>
</dbReference>
<dbReference type="InterPro" id="IPR000436">
    <property type="entry name" value="Sushi_SCR_CCP_dom"/>
</dbReference>
<evidence type="ECO:0000313" key="11">
    <source>
        <dbReference type="Proteomes" id="UP000007110"/>
    </source>
</evidence>
<dbReference type="AlphaFoldDB" id="A0A7M7NNU6"/>
<dbReference type="Gene3D" id="2.10.70.10">
    <property type="entry name" value="Complement Module, domain 1"/>
    <property type="match status" value="1"/>
</dbReference>
<evidence type="ECO:0000256" key="5">
    <source>
        <dbReference type="ARBA" id="ARBA00023136"/>
    </source>
</evidence>
<evidence type="ECO:0000256" key="2">
    <source>
        <dbReference type="ARBA" id="ARBA00022692"/>
    </source>
</evidence>
<evidence type="ECO:0000256" key="1">
    <source>
        <dbReference type="ARBA" id="ARBA00004167"/>
    </source>
</evidence>
<keyword evidence="5" id="KW-0472">Membrane</keyword>
<keyword evidence="7" id="KW-0325">Glycoprotein</keyword>
<keyword evidence="3" id="KW-0732">Signal</keyword>
<reference evidence="10" key="2">
    <citation type="submission" date="2021-01" db="UniProtKB">
        <authorList>
            <consortium name="EnsemblMetazoa"/>
        </authorList>
    </citation>
    <scope>IDENTIFICATION</scope>
</reference>
<evidence type="ECO:0000256" key="3">
    <source>
        <dbReference type="ARBA" id="ARBA00022729"/>
    </source>
</evidence>
<dbReference type="InterPro" id="IPR002889">
    <property type="entry name" value="WSC_carb-bd"/>
</dbReference>
<dbReference type="PANTHER" id="PTHR24269">
    <property type="entry name" value="KREMEN PROTEIN"/>
    <property type="match status" value="1"/>
</dbReference>
<dbReference type="GeneID" id="105437134"/>
<dbReference type="GO" id="GO:0016020">
    <property type="term" value="C:membrane"/>
    <property type="evidence" value="ECO:0007669"/>
    <property type="project" value="UniProtKB-SubCell"/>
</dbReference>
<dbReference type="PROSITE" id="PS51212">
    <property type="entry name" value="WSC"/>
    <property type="match status" value="1"/>
</dbReference>
<keyword evidence="4" id="KW-1133">Transmembrane helix</keyword>
<evidence type="ECO:0000313" key="10">
    <source>
        <dbReference type="EnsemblMetazoa" id="XP_030839491"/>
    </source>
</evidence>
<dbReference type="InterPro" id="IPR051836">
    <property type="entry name" value="Kremen_rcpt"/>
</dbReference>
<dbReference type="SMART" id="SM00321">
    <property type="entry name" value="WSC"/>
    <property type="match status" value="1"/>
</dbReference>
<name>A0A7M7NNU6_STRPU</name>
<dbReference type="Pfam" id="PF00084">
    <property type="entry name" value="Sushi"/>
    <property type="match status" value="1"/>
</dbReference>
<evidence type="ECO:0000256" key="6">
    <source>
        <dbReference type="ARBA" id="ARBA00023157"/>
    </source>
</evidence>
<dbReference type="PANTHER" id="PTHR24269:SF16">
    <property type="entry name" value="PROTEIN SLG1"/>
    <property type="match status" value="1"/>
</dbReference>
<dbReference type="EnsemblMetazoa" id="XM_030983631">
    <property type="protein sequence ID" value="XP_030839491"/>
    <property type="gene ID" value="LOC105437134"/>
</dbReference>
<dbReference type="InParanoid" id="A0A7M7NNU6"/>
<proteinExistence type="predicted"/>
<protein>
    <recommendedName>
        <fullName evidence="9">WSC domain-containing protein</fullName>
    </recommendedName>
</protein>
<organism evidence="10 11">
    <name type="scientific">Strongylocentrotus purpuratus</name>
    <name type="common">Purple sea urchin</name>
    <dbReference type="NCBI Taxonomy" id="7668"/>
    <lineage>
        <taxon>Eukaryota</taxon>
        <taxon>Metazoa</taxon>
        <taxon>Echinodermata</taxon>
        <taxon>Eleutherozoa</taxon>
        <taxon>Echinozoa</taxon>
        <taxon>Echinoidea</taxon>
        <taxon>Euechinoidea</taxon>
        <taxon>Echinacea</taxon>
        <taxon>Camarodonta</taxon>
        <taxon>Echinidea</taxon>
        <taxon>Strongylocentrotidae</taxon>
        <taxon>Strongylocentrotus</taxon>
    </lineage>
</organism>
<dbReference type="CDD" id="cd00033">
    <property type="entry name" value="CCP"/>
    <property type="match status" value="1"/>
</dbReference>
<dbReference type="OrthoDB" id="4781at2759"/>
<feature type="region of interest" description="Disordered" evidence="8">
    <location>
        <begin position="206"/>
        <end position="225"/>
    </location>
</feature>
<dbReference type="Proteomes" id="UP000007110">
    <property type="component" value="Unassembled WGS sequence"/>
</dbReference>
<dbReference type="InterPro" id="IPR035976">
    <property type="entry name" value="Sushi/SCR/CCP_sf"/>
</dbReference>
<dbReference type="KEGG" id="spu:105437134"/>
<keyword evidence="2" id="KW-0812">Transmembrane</keyword>
<comment type="subcellular location">
    <subcellularLocation>
        <location evidence="1">Membrane</location>
        <topology evidence="1">Single-pass membrane protein</topology>
    </subcellularLocation>
</comment>
<feature type="domain" description="WSC" evidence="9">
    <location>
        <begin position="5"/>
        <end position="106"/>
    </location>
</feature>
<accession>A0A7M7NNU6</accession>
<evidence type="ECO:0000259" key="9">
    <source>
        <dbReference type="PROSITE" id="PS51212"/>
    </source>
</evidence>
<evidence type="ECO:0000256" key="4">
    <source>
        <dbReference type="ARBA" id="ARBA00022989"/>
    </source>
</evidence>
<evidence type="ECO:0000256" key="7">
    <source>
        <dbReference type="ARBA" id="ARBA00023180"/>
    </source>
</evidence>
<keyword evidence="6" id="KW-1015">Disulfide bond</keyword>
<dbReference type="RefSeq" id="XP_030839491.1">
    <property type="nucleotide sequence ID" value="XM_030983631.1"/>
</dbReference>
<keyword evidence="11" id="KW-1185">Reference proteome</keyword>
<dbReference type="Pfam" id="PF01822">
    <property type="entry name" value="WSC"/>
    <property type="match status" value="1"/>
</dbReference>